<dbReference type="EMBL" id="QRVA01000003">
    <property type="protein sequence ID" value="RGS18525.1"/>
    <property type="molecule type" value="Genomic_DNA"/>
</dbReference>
<comment type="subunit">
    <text evidence="2">Monomer.</text>
</comment>
<evidence type="ECO:0000259" key="8">
    <source>
        <dbReference type="Pfam" id="PF14508"/>
    </source>
</evidence>
<dbReference type="PANTHER" id="PTHR35803">
    <property type="entry name" value="GLUCAN 1,4-ALPHA-GLUCOSIDASE SUSB-RELATED"/>
    <property type="match status" value="1"/>
</dbReference>
<dbReference type="InterPro" id="IPR013785">
    <property type="entry name" value="Aldolase_TIM"/>
</dbReference>
<dbReference type="AlphaFoldDB" id="A0A3R5WH75"/>
<comment type="caution">
    <text evidence="11">The sequence shown here is derived from an EMBL/GenBank/DDBJ whole genome shotgun (WGS) entry which is preliminary data.</text>
</comment>
<evidence type="ECO:0000256" key="5">
    <source>
        <dbReference type="ARBA" id="ARBA00023295"/>
    </source>
</evidence>
<reference evidence="10" key="2">
    <citation type="submission" date="2022-07" db="EMBL/GenBank/DDBJ databases">
        <title>Prevotella copri.</title>
        <authorList>
            <person name="Yang C."/>
        </authorList>
    </citation>
    <scope>NUCLEOTIDE SEQUENCE</scope>
    <source>
        <strain evidence="10">HF88</strain>
    </source>
</reference>
<evidence type="ECO:0000313" key="11">
    <source>
        <dbReference type="EMBL" id="RGS18525.1"/>
    </source>
</evidence>
<comment type="cofactor">
    <cofactor evidence="1">
        <name>Ca(2+)</name>
        <dbReference type="ChEBI" id="CHEBI:29108"/>
    </cofactor>
</comment>
<dbReference type="Proteomes" id="UP001206014">
    <property type="component" value="Unassembled WGS sequence"/>
</dbReference>
<feature type="signal peptide" evidence="6">
    <location>
        <begin position="1"/>
        <end position="20"/>
    </location>
</feature>
<evidence type="ECO:0000259" key="9">
    <source>
        <dbReference type="Pfam" id="PF14509"/>
    </source>
</evidence>
<dbReference type="SUPFAM" id="SSF51445">
    <property type="entry name" value="(Trans)glycosidases"/>
    <property type="match status" value="1"/>
</dbReference>
<dbReference type="InterPro" id="IPR013780">
    <property type="entry name" value="Glyco_hydro_b"/>
</dbReference>
<dbReference type="GO" id="GO:0016798">
    <property type="term" value="F:hydrolase activity, acting on glycosyl bonds"/>
    <property type="evidence" value="ECO:0007669"/>
    <property type="project" value="UniProtKB-KW"/>
</dbReference>
<evidence type="ECO:0000256" key="4">
    <source>
        <dbReference type="ARBA" id="ARBA00022837"/>
    </source>
</evidence>
<keyword evidence="6" id="KW-0732">Signal</keyword>
<proteinExistence type="predicted"/>
<dbReference type="InterPro" id="IPR019563">
    <property type="entry name" value="GH97_catalytic"/>
</dbReference>
<evidence type="ECO:0000313" key="10">
    <source>
        <dbReference type="EMBL" id="MCP9501187.1"/>
    </source>
</evidence>
<dbReference type="InterPro" id="IPR014718">
    <property type="entry name" value="GH-type_carb-bd"/>
</dbReference>
<feature type="chain" id="PRO_5042712485" evidence="6">
    <location>
        <begin position="21"/>
        <end position="653"/>
    </location>
</feature>
<dbReference type="Gene3D" id="2.70.98.10">
    <property type="match status" value="1"/>
</dbReference>
<dbReference type="RefSeq" id="WP_118085587.1">
    <property type="nucleotide sequence ID" value="NZ_JAJTTD010000005.1"/>
</dbReference>
<dbReference type="Proteomes" id="UP000283872">
    <property type="component" value="Unassembled WGS sequence"/>
</dbReference>
<evidence type="ECO:0000256" key="6">
    <source>
        <dbReference type="SAM" id="SignalP"/>
    </source>
</evidence>
<accession>A0A3R5WH75</accession>
<dbReference type="GO" id="GO:0030246">
    <property type="term" value="F:carbohydrate binding"/>
    <property type="evidence" value="ECO:0007669"/>
    <property type="project" value="InterPro"/>
</dbReference>
<organism evidence="11 12">
    <name type="scientific">Segatella copri</name>
    <dbReference type="NCBI Taxonomy" id="165179"/>
    <lineage>
        <taxon>Bacteria</taxon>
        <taxon>Pseudomonadati</taxon>
        <taxon>Bacteroidota</taxon>
        <taxon>Bacteroidia</taxon>
        <taxon>Bacteroidales</taxon>
        <taxon>Prevotellaceae</taxon>
        <taxon>Segatella</taxon>
    </lineage>
</organism>
<dbReference type="InterPro" id="IPR029483">
    <property type="entry name" value="GH97_C"/>
</dbReference>
<gene>
    <name evidence="11" type="ORF">DWY11_02460</name>
    <name evidence="10" type="ORF">NND11_06410</name>
</gene>
<keyword evidence="3 11" id="KW-0378">Hydrolase</keyword>
<dbReference type="Gene3D" id="2.60.40.1180">
    <property type="entry name" value="Golgi alpha-mannosidase II"/>
    <property type="match status" value="1"/>
</dbReference>
<dbReference type="Gene3D" id="3.20.20.70">
    <property type="entry name" value="Aldolase class I"/>
    <property type="match status" value="1"/>
</dbReference>
<dbReference type="PANTHER" id="PTHR35803:SF2">
    <property type="entry name" value="RETAINING ALPHA-GALACTOSIDASE"/>
    <property type="match status" value="1"/>
</dbReference>
<feature type="domain" description="Glycosyl-hydrolase 97 catalytic" evidence="7">
    <location>
        <begin position="309"/>
        <end position="458"/>
    </location>
</feature>
<sequence length="653" mass="73384">MKKNVLAVALALLASIGAYAEKNTITSPDGKLNVVVEDRDGKLYYSIDYAGKRMMEESQLGLLANVGDFSQGLTYQGKNEIKVEKSYDLRTAKFSHVDYHANQLNVTYINGKKQPMTVTFNVSNNDVAFRYTFDQLKAQHLIVNEEKTAFNLPKVTTTYLCPQSDPLIGFARTKPSYEEDYKVDQPLTAKSGYGHGYTFPCLFKVGGDGWVLVSETGTHGNYPGCHISDYDAAKGYQIAFPMEKEADGIGSTSGTFILPGSTPWRTITVGSDLKPLVETTIPYDVVEPRFEASQKYGTGKYAWSWLIWQDESCNYNDQKQFIDLAATMGYEYVLVDALWDTQIGRDKIAELSKYAQSKNVSLMLWYNSNGVANDAPQGPRGIMDNIVARKKEMAWMKSIGIKGIKVDFFGGDKQHTMQQYEDILSDANDYGIQVIFHGCTLPRGWERMYPNYVSSEAVLASENVFFSDYHAKQEAFELTMHPFCRNAVGAMDWGGTIMNKYLSKDNKSRHRRYTTDVFEMASAIMNQAAIQCIAIYPNNLSELPQHEIDFLKSVPTTWDETKFIAGYPGKYAVVARRHGDKWYVAGLNGTDQVMKLTLNLPMLAGKSVTYYHETASKDKKALWPVSQMKTVKVDKKGNLKVEMQPKGGLIVER</sequence>
<dbReference type="InterPro" id="IPR017853">
    <property type="entry name" value="GH"/>
</dbReference>
<protein>
    <submittedName>
        <fullName evidence="11">Glycoside hydrolase family 97 protein</fullName>
    </submittedName>
</protein>
<dbReference type="Pfam" id="PF14508">
    <property type="entry name" value="GH97_N"/>
    <property type="match status" value="1"/>
</dbReference>
<dbReference type="InterPro" id="IPR052720">
    <property type="entry name" value="Glycosyl_hydrolase_97"/>
</dbReference>
<reference evidence="11 12" key="1">
    <citation type="submission" date="2018-08" db="EMBL/GenBank/DDBJ databases">
        <title>A genome reference for cultivated species of the human gut microbiota.</title>
        <authorList>
            <person name="Zou Y."/>
            <person name="Xue W."/>
            <person name="Luo G."/>
        </authorList>
    </citation>
    <scope>NUCLEOTIDE SEQUENCE [LARGE SCALE GENOMIC DNA]</scope>
    <source>
        <strain evidence="11 12">AF24-12</strain>
    </source>
</reference>
<dbReference type="EMBL" id="JANDXR010000005">
    <property type="protein sequence ID" value="MCP9501187.1"/>
    <property type="molecule type" value="Genomic_DNA"/>
</dbReference>
<name>A0A3R5WH75_9BACT</name>
<keyword evidence="5" id="KW-0326">Glycosidase</keyword>
<keyword evidence="4" id="KW-0106">Calcium</keyword>
<evidence type="ECO:0000259" key="7">
    <source>
        <dbReference type="Pfam" id="PF10566"/>
    </source>
</evidence>
<evidence type="ECO:0000256" key="3">
    <source>
        <dbReference type="ARBA" id="ARBA00022801"/>
    </source>
</evidence>
<dbReference type="Pfam" id="PF14509">
    <property type="entry name" value="GH97_C"/>
    <property type="match status" value="1"/>
</dbReference>
<evidence type="ECO:0000256" key="1">
    <source>
        <dbReference type="ARBA" id="ARBA00001913"/>
    </source>
</evidence>
<feature type="domain" description="Glycosyl-hydrolase 97 C-terminal oligomerisation" evidence="9">
    <location>
        <begin position="557"/>
        <end position="651"/>
    </location>
</feature>
<evidence type="ECO:0000313" key="12">
    <source>
        <dbReference type="Proteomes" id="UP000283872"/>
    </source>
</evidence>
<evidence type="ECO:0000256" key="2">
    <source>
        <dbReference type="ARBA" id="ARBA00011245"/>
    </source>
</evidence>
<feature type="domain" description="Glycosyl-hydrolase 97 N-terminal" evidence="8">
    <location>
        <begin position="25"/>
        <end position="288"/>
    </location>
</feature>
<dbReference type="InterPro" id="IPR029486">
    <property type="entry name" value="GH97_N"/>
</dbReference>
<dbReference type="Pfam" id="PF10566">
    <property type="entry name" value="Glyco_hydro_97"/>
    <property type="match status" value="1"/>
</dbReference>